<dbReference type="Proteomes" id="UP000002071">
    <property type="component" value="Chromosome"/>
</dbReference>
<sequence>MDLDLDPTVAESLSAEAERRGFETTEAYVRWLLEHRQSVLQPPGERIEARLEQLEGRIESLTLALQEGNLEQSPPSTPSSEPSDWIDASREADTWDDTGTDVAGTERETDATGTAPTAREPDANADADVPEDAAGDEGGFAFGDQADDEATTDDSVSEFAYSDDLEPPDGGDEATDAPASEPEDGADDDEIADAIADIDIDESETDAESDDTDDPEPTEES</sequence>
<dbReference type="GeneID" id="8383476"/>
<accession>C7NMR4</accession>
<protein>
    <submittedName>
        <fullName evidence="2">Uncharacterized protein</fullName>
    </submittedName>
</protein>
<dbReference type="HOGENOM" id="CLU_1248270_0_0_2"/>
<evidence type="ECO:0000313" key="3">
    <source>
        <dbReference type="Proteomes" id="UP000002071"/>
    </source>
</evidence>
<feature type="region of interest" description="Disordered" evidence="1">
    <location>
        <begin position="1"/>
        <end position="21"/>
    </location>
</feature>
<proteinExistence type="predicted"/>
<feature type="compositionally biased region" description="Acidic residues" evidence="1">
    <location>
        <begin position="145"/>
        <end position="221"/>
    </location>
</feature>
<name>C7NMR4_HALUD</name>
<keyword evidence="3" id="KW-1185">Reference proteome</keyword>
<reference evidence="2 3" key="1">
    <citation type="journal article" date="2009" name="Stand. Genomic Sci.">
        <title>Complete genome sequence of Halorhabdus utahensis type strain (AX-2).</title>
        <authorList>
            <person name="Anderson I."/>
            <person name="Tindall B.J."/>
            <person name="Pomrenke H."/>
            <person name="Goker M."/>
            <person name="Lapidus A."/>
            <person name="Nolan M."/>
            <person name="Copeland A."/>
            <person name="Glavina Del Rio T."/>
            <person name="Chen F."/>
            <person name="Tice H."/>
            <person name="Cheng J.F."/>
            <person name="Lucas S."/>
            <person name="Chertkov O."/>
            <person name="Bruce D."/>
            <person name="Brettin T."/>
            <person name="Detter J.C."/>
            <person name="Han C."/>
            <person name="Goodwin L."/>
            <person name="Land M."/>
            <person name="Hauser L."/>
            <person name="Chang Y.J."/>
            <person name="Jeffries C.D."/>
            <person name="Pitluck S."/>
            <person name="Pati A."/>
            <person name="Mavromatis K."/>
            <person name="Ivanova N."/>
            <person name="Ovchinnikova G."/>
            <person name="Chen A."/>
            <person name="Palaniappan K."/>
            <person name="Chain P."/>
            <person name="Rohde M."/>
            <person name="Bristow J."/>
            <person name="Eisen J.A."/>
            <person name="Markowitz V."/>
            <person name="Hugenholtz P."/>
            <person name="Kyrpides N.C."/>
            <person name="Klenk H.P."/>
        </authorList>
    </citation>
    <scope>NUCLEOTIDE SEQUENCE [LARGE SCALE GENOMIC DNA]</scope>
    <source>
        <strain evidence="3">DSM 12940 / JCM 11049 / AX-2</strain>
    </source>
</reference>
<evidence type="ECO:0000313" key="2">
    <source>
        <dbReference type="EMBL" id="ACV11377.1"/>
    </source>
</evidence>
<gene>
    <name evidence="2" type="ordered locus">Huta_1201</name>
</gene>
<evidence type="ECO:0000256" key="1">
    <source>
        <dbReference type="SAM" id="MobiDB-lite"/>
    </source>
</evidence>
<organism evidence="2 3">
    <name type="scientific">Halorhabdus utahensis (strain DSM 12940 / JCM 11049 / AX-2)</name>
    <dbReference type="NCBI Taxonomy" id="519442"/>
    <lineage>
        <taxon>Archaea</taxon>
        <taxon>Methanobacteriati</taxon>
        <taxon>Methanobacteriota</taxon>
        <taxon>Stenosarchaea group</taxon>
        <taxon>Halobacteria</taxon>
        <taxon>Halobacteriales</taxon>
        <taxon>Haloarculaceae</taxon>
        <taxon>Halorhabdus</taxon>
    </lineage>
</organism>
<dbReference type="OrthoDB" id="242831at2157"/>
<feature type="compositionally biased region" description="Acidic residues" evidence="1">
    <location>
        <begin position="123"/>
        <end position="135"/>
    </location>
</feature>
<dbReference type="AlphaFoldDB" id="C7NMR4"/>
<dbReference type="RefSeq" id="WP_015788952.1">
    <property type="nucleotide sequence ID" value="NC_013158.1"/>
</dbReference>
<dbReference type="STRING" id="519442.Huta_1201"/>
<feature type="region of interest" description="Disordered" evidence="1">
    <location>
        <begin position="66"/>
        <end position="221"/>
    </location>
</feature>
<dbReference type="EMBL" id="CP001687">
    <property type="protein sequence ID" value="ACV11377.1"/>
    <property type="molecule type" value="Genomic_DNA"/>
</dbReference>
<dbReference type="KEGG" id="hut:Huta_1201"/>